<dbReference type="InterPro" id="IPR007473">
    <property type="entry name" value="RlmJ"/>
</dbReference>
<dbReference type="InterPro" id="IPR029063">
    <property type="entry name" value="SAM-dependent_MTases_sf"/>
</dbReference>
<dbReference type="GO" id="GO:0036307">
    <property type="term" value="F:23S rRNA (adenine(2030)-N(6))-methyltransferase activity"/>
    <property type="evidence" value="ECO:0007669"/>
    <property type="project" value="TreeGrafter"/>
</dbReference>
<keyword evidence="2" id="KW-1185">Reference proteome</keyword>
<dbReference type="Proteomes" id="UP000649617">
    <property type="component" value="Unassembled WGS sequence"/>
</dbReference>
<feature type="non-terminal residue" evidence="1">
    <location>
        <position position="1"/>
    </location>
</feature>
<evidence type="ECO:0000313" key="1">
    <source>
        <dbReference type="EMBL" id="CAE7259223.1"/>
    </source>
</evidence>
<dbReference type="EMBL" id="CAJNIZ010007569">
    <property type="protein sequence ID" value="CAE7259223.1"/>
    <property type="molecule type" value="Genomic_DNA"/>
</dbReference>
<name>A0A812MN32_SYMPI</name>
<comment type="caution">
    <text evidence="1">The sequence shown here is derived from an EMBL/GenBank/DDBJ whole genome shotgun (WGS) entry which is preliminary data.</text>
</comment>
<dbReference type="PANTHER" id="PTHR37426:SF1">
    <property type="entry name" value="RIBOSOMAL RNA LARGE SUBUNIT METHYLTRANSFERASE J"/>
    <property type="match status" value="1"/>
</dbReference>
<dbReference type="GO" id="GO:0070475">
    <property type="term" value="P:rRNA base methylation"/>
    <property type="evidence" value="ECO:0007669"/>
    <property type="project" value="InterPro"/>
</dbReference>
<gene>
    <name evidence="1" type="primary">rlmJ</name>
    <name evidence="1" type="ORF">SPIL2461_LOCUS5380</name>
</gene>
<dbReference type="AlphaFoldDB" id="A0A812MN32"/>
<dbReference type="Pfam" id="PF04378">
    <property type="entry name" value="RsmJ"/>
    <property type="match status" value="1"/>
</dbReference>
<dbReference type="SUPFAM" id="SSF53335">
    <property type="entry name" value="S-adenosyl-L-methionine-dependent methyltransferases"/>
    <property type="match status" value="1"/>
</dbReference>
<accession>A0A812MN32</accession>
<organism evidence="1 2">
    <name type="scientific">Symbiodinium pilosum</name>
    <name type="common">Dinoflagellate</name>
    <dbReference type="NCBI Taxonomy" id="2952"/>
    <lineage>
        <taxon>Eukaryota</taxon>
        <taxon>Sar</taxon>
        <taxon>Alveolata</taxon>
        <taxon>Dinophyceae</taxon>
        <taxon>Suessiales</taxon>
        <taxon>Symbiodiniaceae</taxon>
        <taxon>Symbiodinium</taxon>
    </lineage>
</organism>
<dbReference type="OrthoDB" id="408848at2759"/>
<reference evidence="1" key="1">
    <citation type="submission" date="2021-02" db="EMBL/GenBank/DDBJ databases">
        <authorList>
            <person name="Dougan E. K."/>
            <person name="Rhodes N."/>
            <person name="Thang M."/>
            <person name="Chan C."/>
        </authorList>
    </citation>
    <scope>NUCLEOTIDE SEQUENCE</scope>
</reference>
<dbReference type="GO" id="GO:0005829">
    <property type="term" value="C:cytosol"/>
    <property type="evidence" value="ECO:0007669"/>
    <property type="project" value="TreeGrafter"/>
</dbReference>
<sequence length="202" mass="22851">VCQYVQLQNRCNRRAPGAGQSKLQRFAGSSALFVQTARPQDQVLLLDAYPAVHEDLLRNIELLQGPLERKDVQMLCADSYRWLLQQEVSLFGNKGVVFLDPPYDSVNSFHIWNLFMIQFLRTRWPSLTVALWYPFIDEVQTANLHKRLADLGVGDVLVAEMEVERPFQEQAFRSGVALMGAPVDLKSKLVGELSSLGELFGN</sequence>
<proteinExistence type="predicted"/>
<dbReference type="Gene3D" id="3.40.50.150">
    <property type="entry name" value="Vaccinia Virus protein VP39"/>
    <property type="match status" value="1"/>
</dbReference>
<dbReference type="PANTHER" id="PTHR37426">
    <property type="entry name" value="RIBOSOMAL RNA LARGE SUBUNIT METHYLTRANSFERASE J"/>
    <property type="match status" value="1"/>
</dbReference>
<protein>
    <submittedName>
        <fullName evidence="1">RlmJ protein</fullName>
    </submittedName>
</protein>
<feature type="non-terminal residue" evidence="1">
    <location>
        <position position="202"/>
    </location>
</feature>
<evidence type="ECO:0000313" key="2">
    <source>
        <dbReference type="Proteomes" id="UP000649617"/>
    </source>
</evidence>